<proteinExistence type="predicted"/>
<dbReference type="Proteomes" id="UP000784294">
    <property type="component" value="Unassembled WGS sequence"/>
</dbReference>
<evidence type="ECO:0000313" key="1">
    <source>
        <dbReference type="EMBL" id="VEL17477.1"/>
    </source>
</evidence>
<accession>A0A3S4ZQT1</accession>
<protein>
    <submittedName>
        <fullName evidence="1">Uncharacterized protein</fullName>
    </submittedName>
</protein>
<evidence type="ECO:0000313" key="2">
    <source>
        <dbReference type="Proteomes" id="UP000784294"/>
    </source>
</evidence>
<organism evidence="1 2">
    <name type="scientific">Protopolystoma xenopodis</name>
    <dbReference type="NCBI Taxonomy" id="117903"/>
    <lineage>
        <taxon>Eukaryota</taxon>
        <taxon>Metazoa</taxon>
        <taxon>Spiralia</taxon>
        <taxon>Lophotrochozoa</taxon>
        <taxon>Platyhelminthes</taxon>
        <taxon>Monogenea</taxon>
        <taxon>Polyopisthocotylea</taxon>
        <taxon>Polystomatidea</taxon>
        <taxon>Polystomatidae</taxon>
        <taxon>Protopolystoma</taxon>
    </lineage>
</organism>
<gene>
    <name evidence="1" type="ORF">PXEA_LOCUS10917</name>
</gene>
<sequence length="57" mass="6160">MYPCVKGIFIGLAQTFSPRTSPPRLCSPTAPAAAVFLFPKRWASHPLAAVRFSILTA</sequence>
<keyword evidence="2" id="KW-1185">Reference proteome</keyword>
<name>A0A3S4ZQT1_9PLAT</name>
<comment type="caution">
    <text evidence="1">The sequence shown here is derived from an EMBL/GenBank/DDBJ whole genome shotgun (WGS) entry which is preliminary data.</text>
</comment>
<dbReference type="EMBL" id="CAAALY010032793">
    <property type="protein sequence ID" value="VEL17477.1"/>
    <property type="molecule type" value="Genomic_DNA"/>
</dbReference>
<dbReference type="AlphaFoldDB" id="A0A3S4ZQT1"/>
<reference evidence="1" key="1">
    <citation type="submission" date="2018-11" db="EMBL/GenBank/DDBJ databases">
        <authorList>
            <consortium name="Pathogen Informatics"/>
        </authorList>
    </citation>
    <scope>NUCLEOTIDE SEQUENCE</scope>
</reference>